<dbReference type="InterPro" id="IPR000531">
    <property type="entry name" value="Beta-barrel_TonB"/>
</dbReference>
<dbReference type="GO" id="GO:0009279">
    <property type="term" value="C:cell outer membrane"/>
    <property type="evidence" value="ECO:0007669"/>
    <property type="project" value="UniProtKB-SubCell"/>
</dbReference>
<dbReference type="AlphaFoldDB" id="A0A2W5QHA4"/>
<dbReference type="Pfam" id="PF00593">
    <property type="entry name" value="TonB_dep_Rec_b-barrel"/>
    <property type="match status" value="1"/>
</dbReference>
<evidence type="ECO:0000313" key="5">
    <source>
        <dbReference type="EMBL" id="PZQ50880.1"/>
    </source>
</evidence>
<dbReference type="Proteomes" id="UP000249082">
    <property type="component" value="Unassembled WGS sequence"/>
</dbReference>
<comment type="caution">
    <text evidence="5">The sequence shown here is derived from an EMBL/GenBank/DDBJ whole genome shotgun (WGS) entry which is preliminary data.</text>
</comment>
<sequence>MIHAICPERAACVRIGKAVVSSRPQTKRGRTMTASKPLPLCARTIRSASAYQRYNNQIAVVRLATTRGGVGYPAGSTVLDISGGQPDLKAERAETWTASIAATPATLPGLRLEADVFSIRYKNRIATPIAVPGQSLSNPAYASLVTLDPSAAQLAAAIEGRELQFNSVGSYDPSKVVAIIDNRVANVAAQQVRGVDISLRYGRDIGAAGRIEANLAGTYLESKQQVVAGSQYTELAGTIYNPPNWRLRGGLSWEKPGTTVAASVNYTGALDDTRSTPAAQIDAQTTVDISIRHETNVDRGILKGVDVIFSVQNLFDKAPPYSRSAYIADPPYDSANYSAIGRFVSLGVSKQW</sequence>
<dbReference type="PANTHER" id="PTHR47234">
    <property type="match status" value="1"/>
</dbReference>
<evidence type="ECO:0000259" key="4">
    <source>
        <dbReference type="Pfam" id="PF00593"/>
    </source>
</evidence>
<dbReference type="EMBL" id="QFPX01000033">
    <property type="protein sequence ID" value="PZQ50880.1"/>
    <property type="molecule type" value="Genomic_DNA"/>
</dbReference>
<protein>
    <recommendedName>
        <fullName evidence="4">TonB-dependent receptor-like beta-barrel domain-containing protein</fullName>
    </recommendedName>
</protein>
<evidence type="ECO:0000256" key="1">
    <source>
        <dbReference type="ARBA" id="ARBA00004442"/>
    </source>
</evidence>
<dbReference type="SUPFAM" id="SSF56935">
    <property type="entry name" value="Porins"/>
    <property type="match status" value="1"/>
</dbReference>
<evidence type="ECO:0000313" key="6">
    <source>
        <dbReference type="Proteomes" id="UP000249082"/>
    </source>
</evidence>
<dbReference type="PANTHER" id="PTHR47234:SF2">
    <property type="entry name" value="TONB-DEPENDENT RECEPTOR"/>
    <property type="match status" value="1"/>
</dbReference>
<comment type="subcellular location">
    <subcellularLocation>
        <location evidence="1">Cell outer membrane</location>
    </subcellularLocation>
</comment>
<accession>A0A2W5QHA4</accession>
<dbReference type="Gene3D" id="2.40.170.20">
    <property type="entry name" value="TonB-dependent receptor, beta-barrel domain"/>
    <property type="match status" value="1"/>
</dbReference>
<gene>
    <name evidence="5" type="ORF">DI555_22215</name>
</gene>
<name>A0A2W5QHA4_9SPHN</name>
<evidence type="ECO:0000256" key="2">
    <source>
        <dbReference type="ARBA" id="ARBA00023136"/>
    </source>
</evidence>
<reference evidence="5 6" key="1">
    <citation type="submission" date="2017-08" db="EMBL/GenBank/DDBJ databases">
        <title>Infants hospitalized years apart are colonized by the same room-sourced microbial strains.</title>
        <authorList>
            <person name="Brooks B."/>
            <person name="Olm M.R."/>
            <person name="Firek B.A."/>
            <person name="Baker R."/>
            <person name="Thomas B.C."/>
            <person name="Morowitz M.J."/>
            <person name="Banfield J.F."/>
        </authorList>
    </citation>
    <scope>NUCLEOTIDE SEQUENCE [LARGE SCALE GENOMIC DNA]</scope>
    <source>
        <strain evidence="5">S2_005_002_R2_33</strain>
    </source>
</reference>
<keyword evidence="2" id="KW-0472">Membrane</keyword>
<organism evidence="5 6">
    <name type="scientific">Novosphingobium pentaromativorans</name>
    <dbReference type="NCBI Taxonomy" id="205844"/>
    <lineage>
        <taxon>Bacteria</taxon>
        <taxon>Pseudomonadati</taxon>
        <taxon>Pseudomonadota</taxon>
        <taxon>Alphaproteobacteria</taxon>
        <taxon>Sphingomonadales</taxon>
        <taxon>Sphingomonadaceae</taxon>
        <taxon>Novosphingobium</taxon>
    </lineage>
</organism>
<feature type="domain" description="TonB-dependent receptor-like beta-barrel" evidence="4">
    <location>
        <begin position="42"/>
        <end position="314"/>
    </location>
</feature>
<proteinExistence type="predicted"/>
<evidence type="ECO:0000256" key="3">
    <source>
        <dbReference type="ARBA" id="ARBA00023237"/>
    </source>
</evidence>
<dbReference type="InterPro" id="IPR036942">
    <property type="entry name" value="Beta-barrel_TonB_sf"/>
</dbReference>
<keyword evidence="3" id="KW-0998">Cell outer membrane</keyword>